<dbReference type="FunCoup" id="K5WNL7">
    <property type="interactions" value="230"/>
</dbReference>
<dbReference type="Pfam" id="PF07743">
    <property type="entry name" value="HSCB_C"/>
    <property type="match status" value="1"/>
</dbReference>
<dbReference type="SUPFAM" id="SSF46565">
    <property type="entry name" value="Chaperone J-domain"/>
    <property type="match status" value="1"/>
</dbReference>
<dbReference type="HOGENOM" id="CLU_068529_0_1_1"/>
<dbReference type="NCBIfam" id="TIGR00714">
    <property type="entry name" value="hscB"/>
    <property type="match status" value="1"/>
</dbReference>
<evidence type="ECO:0000259" key="4">
    <source>
        <dbReference type="PROSITE" id="PS50076"/>
    </source>
</evidence>
<name>K5WNL7_PHACS</name>
<proteinExistence type="inferred from homology"/>
<dbReference type="GO" id="GO:0051259">
    <property type="term" value="P:protein complex oligomerization"/>
    <property type="evidence" value="ECO:0007669"/>
    <property type="project" value="InterPro"/>
</dbReference>
<feature type="non-terminal residue" evidence="5">
    <location>
        <position position="1"/>
    </location>
</feature>
<dbReference type="GO" id="GO:0005739">
    <property type="term" value="C:mitochondrion"/>
    <property type="evidence" value="ECO:0007669"/>
    <property type="project" value="TreeGrafter"/>
</dbReference>
<dbReference type="PANTHER" id="PTHR14021:SF15">
    <property type="entry name" value="IRON-SULFUR CLUSTER CO-CHAPERONE PROTEIN HSCB"/>
    <property type="match status" value="1"/>
</dbReference>
<dbReference type="GO" id="GO:0044571">
    <property type="term" value="P:[2Fe-2S] cluster assembly"/>
    <property type="evidence" value="ECO:0007669"/>
    <property type="project" value="InterPro"/>
</dbReference>
<protein>
    <recommendedName>
        <fullName evidence="4">J domain-containing protein</fullName>
    </recommendedName>
</protein>
<keyword evidence="6" id="KW-1185">Reference proteome</keyword>
<dbReference type="SUPFAM" id="SSF47144">
    <property type="entry name" value="HSC20 (HSCB), C-terminal oligomerisation domain"/>
    <property type="match status" value="1"/>
</dbReference>
<dbReference type="InParanoid" id="K5WNL7"/>
<dbReference type="InterPro" id="IPR004640">
    <property type="entry name" value="HscB"/>
</dbReference>
<dbReference type="Pfam" id="PF00226">
    <property type="entry name" value="DnaJ"/>
    <property type="match status" value="1"/>
</dbReference>
<gene>
    <name evidence="5" type="ORF">PHACADRAFT_51528</name>
</gene>
<dbReference type="RefSeq" id="XP_007389622.1">
    <property type="nucleotide sequence ID" value="XM_007389560.1"/>
</dbReference>
<reference evidence="5 6" key="1">
    <citation type="journal article" date="2012" name="BMC Genomics">
        <title>Comparative genomics of the white-rot fungi, Phanerochaete carnosa and P. chrysosporium, to elucidate the genetic basis of the distinct wood types they colonize.</title>
        <authorList>
            <person name="Suzuki H."/>
            <person name="MacDonald J."/>
            <person name="Syed K."/>
            <person name="Salamov A."/>
            <person name="Hori C."/>
            <person name="Aerts A."/>
            <person name="Henrissat B."/>
            <person name="Wiebenga A."/>
            <person name="vanKuyk P.A."/>
            <person name="Barry K."/>
            <person name="Lindquist E."/>
            <person name="LaButti K."/>
            <person name="Lapidus A."/>
            <person name="Lucas S."/>
            <person name="Coutinho P."/>
            <person name="Gong Y."/>
            <person name="Samejima M."/>
            <person name="Mahadevan R."/>
            <person name="Abou-Zaid M."/>
            <person name="de Vries R.P."/>
            <person name="Igarashi K."/>
            <person name="Yadav J.S."/>
            <person name="Grigoriev I.V."/>
            <person name="Master E.R."/>
        </authorList>
    </citation>
    <scope>NUCLEOTIDE SEQUENCE [LARGE SCALE GENOMIC DNA]</scope>
    <source>
        <strain evidence="5 6">HHB-10118-sp</strain>
    </source>
</reference>
<dbReference type="InterPro" id="IPR001623">
    <property type="entry name" value="DnaJ_domain"/>
</dbReference>
<dbReference type="GO" id="GO:0051087">
    <property type="term" value="F:protein-folding chaperone binding"/>
    <property type="evidence" value="ECO:0007669"/>
    <property type="project" value="InterPro"/>
</dbReference>
<dbReference type="SMART" id="SM00271">
    <property type="entry name" value="DnaJ"/>
    <property type="match status" value="1"/>
</dbReference>
<dbReference type="STRING" id="650164.K5WNL7"/>
<accession>K5WNL7</accession>
<dbReference type="Gene3D" id="1.20.1280.20">
    <property type="entry name" value="HscB, C-terminal domain"/>
    <property type="match status" value="1"/>
</dbReference>
<dbReference type="PROSITE" id="PS50076">
    <property type="entry name" value="DNAJ_2"/>
    <property type="match status" value="1"/>
</dbReference>
<dbReference type="InterPro" id="IPR036869">
    <property type="entry name" value="J_dom_sf"/>
</dbReference>
<evidence type="ECO:0000256" key="2">
    <source>
        <dbReference type="ARBA" id="ARBA00023186"/>
    </source>
</evidence>
<dbReference type="InterPro" id="IPR036386">
    <property type="entry name" value="HscB_C_sf"/>
</dbReference>
<evidence type="ECO:0000256" key="1">
    <source>
        <dbReference type="ARBA" id="ARBA00010476"/>
    </source>
</evidence>
<dbReference type="Proteomes" id="UP000008370">
    <property type="component" value="Unassembled WGS sequence"/>
</dbReference>
<dbReference type="AlphaFoldDB" id="K5WNL7"/>
<dbReference type="GeneID" id="18919960"/>
<evidence type="ECO:0000313" key="5">
    <source>
        <dbReference type="EMBL" id="EKM61045.1"/>
    </source>
</evidence>
<dbReference type="PANTHER" id="PTHR14021">
    <property type="entry name" value="IRON-SULFUR CLUSTER CO-CHAPERONE PROTEIN HSCB"/>
    <property type="match status" value="1"/>
</dbReference>
<dbReference type="KEGG" id="pco:PHACADRAFT_51528"/>
<feature type="domain" description="J" evidence="4">
    <location>
        <begin position="34"/>
        <end position="109"/>
    </location>
</feature>
<sequence length="195" mass="21914">SSTSQCPSCSAPLPTSLPACPKCFFISRPSKSTTYFDIMGLSHSPNRFDVDPMDLKHRFRELQRNIHPDKWSAKGKDAQEVAVELSSAVNKAYSTLLNPYTRAEYILQLEDIHIGESESLNDPELIMEVMEAREELESAESREDVERIREENQEKIDELVPELSAAVIVKDWGTVKNATVKLKYLQGIGAAAEAW</sequence>
<dbReference type="OrthoDB" id="448954at2759"/>
<organism evidence="5 6">
    <name type="scientific">Phanerochaete carnosa (strain HHB-10118-sp)</name>
    <name type="common">White-rot fungus</name>
    <name type="synonym">Peniophora carnosa</name>
    <dbReference type="NCBI Taxonomy" id="650164"/>
    <lineage>
        <taxon>Eukaryota</taxon>
        <taxon>Fungi</taxon>
        <taxon>Dikarya</taxon>
        <taxon>Basidiomycota</taxon>
        <taxon>Agaricomycotina</taxon>
        <taxon>Agaricomycetes</taxon>
        <taxon>Polyporales</taxon>
        <taxon>Phanerochaetaceae</taxon>
        <taxon>Phanerochaete</taxon>
    </lineage>
</organism>
<feature type="non-terminal residue" evidence="5">
    <location>
        <position position="195"/>
    </location>
</feature>
<dbReference type="InterPro" id="IPR009073">
    <property type="entry name" value="HscB_oligo_C"/>
</dbReference>
<dbReference type="EMBL" id="JH930468">
    <property type="protein sequence ID" value="EKM61045.1"/>
    <property type="molecule type" value="Genomic_DNA"/>
</dbReference>
<comment type="similarity">
    <text evidence="1">Belongs to the HscB family.</text>
</comment>
<feature type="coiled-coil region" evidence="3">
    <location>
        <begin position="129"/>
        <end position="158"/>
    </location>
</feature>
<keyword evidence="2" id="KW-0143">Chaperone</keyword>
<evidence type="ECO:0000313" key="6">
    <source>
        <dbReference type="Proteomes" id="UP000008370"/>
    </source>
</evidence>
<dbReference type="Gene3D" id="1.10.287.110">
    <property type="entry name" value="DnaJ domain"/>
    <property type="match status" value="1"/>
</dbReference>
<keyword evidence="3" id="KW-0175">Coiled coil</keyword>
<dbReference type="GO" id="GO:0001671">
    <property type="term" value="F:ATPase activator activity"/>
    <property type="evidence" value="ECO:0007669"/>
    <property type="project" value="InterPro"/>
</dbReference>
<evidence type="ECO:0000256" key="3">
    <source>
        <dbReference type="SAM" id="Coils"/>
    </source>
</evidence>